<comment type="caution">
    <text evidence="2">The sequence shown here is derived from an EMBL/GenBank/DDBJ whole genome shotgun (WGS) entry which is preliminary data.</text>
</comment>
<feature type="signal peptide" evidence="1">
    <location>
        <begin position="1"/>
        <end position="29"/>
    </location>
</feature>
<name>A0ABT5JC47_RHOTP</name>
<dbReference type="RefSeq" id="WP_272777865.1">
    <property type="nucleotide sequence ID" value="NZ_JAQQLI010000022.1"/>
</dbReference>
<sequence>MFQTKHESARRSMLAMTIGAICVAAPAVAQDAKPAAKRPTVSTEKAMSPNAMVNLVNRLVKRGVFTEEEGELLIKQAQDESYVVQEAARGASARAEEAAKTAAAAAAAASPPGTKRVSHVPEVVKRQLREELRQEVFAKAKAEGWASPGTYPEWASRMRFYGDMRVRYENQFFPKGNLQDYAYDFNSINTGNPYDYGWSEAWYPTYNVTEDRNRLRLRARLGFDADLTNGFTAGMRIATGDSSAPVSTNQTLGGSGSNFSKYSLWLDRAFIQYQPAYEYMGVIGRFDNPFFTAGDMVWNRDIGFDGGAIKFKRDLVPDFTGFLNAGVFPIYNTSLNAGINLGSQADDEPYKYKSHDKWLQGAQVGFSTRFAEFWDFTVGGAFYNFTGVKGRLSSLCDTTQSSIACDTDLYRPLFAQKGNTYMLLRSQDLAALAQYQLDNSGAGHNYQYFGLATEFRPLVVSARLQNKIFAPIWITLEGEFVKNMAFDKAEVAALAVNNRGPNITYSDGTTVEGGYEGGDTGYYGRLTVGHPALKQLWDWQAHVGYKYVESDATVDAFTDSDFGLGGTNLKGYFVGASLGLSPNVWATVRWMSANVIAGPAASVDILQVDLNAKF</sequence>
<reference evidence="2" key="1">
    <citation type="journal article" date="2023" name="Microbiol Resour">
        <title>Genome Sequences of Rhodoplanes serenus and Two Thermotolerant Strains, Rhodoplanes tepidamans and 'Rhodoplanes cryptolactis,' Further Refine the Genus.</title>
        <authorList>
            <person name="Rayyan A.A."/>
            <person name="Kyndt J.A."/>
        </authorList>
    </citation>
    <scope>NUCLEOTIDE SEQUENCE</scope>
    <source>
        <strain evidence="2">DSM 9987</strain>
    </source>
</reference>
<dbReference type="InterPro" id="IPR032638">
    <property type="entry name" value="Porin_5"/>
</dbReference>
<feature type="chain" id="PRO_5045447659" evidence="1">
    <location>
        <begin position="30"/>
        <end position="614"/>
    </location>
</feature>
<dbReference type="Pfam" id="PF16930">
    <property type="entry name" value="Porin_5"/>
    <property type="match status" value="1"/>
</dbReference>
<dbReference type="Proteomes" id="UP001165652">
    <property type="component" value="Unassembled WGS sequence"/>
</dbReference>
<proteinExistence type="predicted"/>
<gene>
    <name evidence="2" type="ORF">PQJ73_15120</name>
</gene>
<organism evidence="2 3">
    <name type="scientific">Rhodoplanes tepidamans</name>
    <name type="common">Rhodoplanes cryptolactis</name>
    <dbReference type="NCBI Taxonomy" id="200616"/>
    <lineage>
        <taxon>Bacteria</taxon>
        <taxon>Pseudomonadati</taxon>
        <taxon>Pseudomonadota</taxon>
        <taxon>Alphaproteobacteria</taxon>
        <taxon>Hyphomicrobiales</taxon>
        <taxon>Nitrobacteraceae</taxon>
        <taxon>Rhodoplanes</taxon>
    </lineage>
</organism>
<evidence type="ECO:0000313" key="2">
    <source>
        <dbReference type="EMBL" id="MDC7787023.1"/>
    </source>
</evidence>
<evidence type="ECO:0000313" key="3">
    <source>
        <dbReference type="Proteomes" id="UP001165652"/>
    </source>
</evidence>
<accession>A0ABT5JC47</accession>
<reference evidence="2" key="2">
    <citation type="submission" date="2023-02" db="EMBL/GenBank/DDBJ databases">
        <authorList>
            <person name="Rayyan A."/>
            <person name="Meyer T."/>
            <person name="Kyndt J.A."/>
        </authorList>
    </citation>
    <scope>NUCLEOTIDE SEQUENCE</scope>
    <source>
        <strain evidence="2">DSM 9987</strain>
    </source>
</reference>
<dbReference type="EMBL" id="JAQQLI010000022">
    <property type="protein sequence ID" value="MDC7787023.1"/>
    <property type="molecule type" value="Genomic_DNA"/>
</dbReference>
<evidence type="ECO:0000256" key="1">
    <source>
        <dbReference type="SAM" id="SignalP"/>
    </source>
</evidence>
<keyword evidence="1" id="KW-0732">Signal</keyword>
<protein>
    <submittedName>
        <fullName evidence="2">Porin</fullName>
    </submittedName>
</protein>
<keyword evidence="3" id="KW-1185">Reference proteome</keyword>